<dbReference type="GO" id="GO:0004845">
    <property type="term" value="F:uracil phosphoribosyltransferase activity"/>
    <property type="evidence" value="ECO:0007669"/>
    <property type="project" value="UniProtKB-UniRule"/>
</dbReference>
<dbReference type="PANTHER" id="PTHR11608">
    <property type="entry name" value="BIFUNCTIONAL PROTEIN PYRR"/>
    <property type="match status" value="1"/>
</dbReference>
<dbReference type="Pfam" id="PF00156">
    <property type="entry name" value="Pribosyltran"/>
    <property type="match status" value="1"/>
</dbReference>
<evidence type="ECO:0000259" key="5">
    <source>
        <dbReference type="Pfam" id="PF00156"/>
    </source>
</evidence>
<keyword evidence="2 4" id="KW-0805">Transcription regulation</keyword>
<protein>
    <recommendedName>
        <fullName evidence="4">Bifunctional protein PyrR</fullName>
    </recommendedName>
    <domain>
        <recommendedName>
            <fullName evidence="4">Pyrimidine operon regulatory protein</fullName>
        </recommendedName>
    </domain>
    <domain>
        <recommendedName>
            <fullName evidence="4">Uracil phosphoribosyltransferase</fullName>
            <shortName evidence="4">UPRTase</shortName>
            <ecNumber evidence="4">2.4.2.9</ecNumber>
        </recommendedName>
    </domain>
</protein>
<dbReference type="EC" id="2.4.2.9" evidence="4"/>
<comment type="catalytic activity">
    <reaction evidence="4">
        <text>UMP + diphosphate = 5-phospho-alpha-D-ribose 1-diphosphate + uracil</text>
        <dbReference type="Rhea" id="RHEA:13017"/>
        <dbReference type="ChEBI" id="CHEBI:17568"/>
        <dbReference type="ChEBI" id="CHEBI:33019"/>
        <dbReference type="ChEBI" id="CHEBI:57865"/>
        <dbReference type="ChEBI" id="CHEBI:58017"/>
        <dbReference type="EC" id="2.4.2.9"/>
    </reaction>
</comment>
<evidence type="ECO:0000256" key="2">
    <source>
        <dbReference type="ARBA" id="ARBA00023015"/>
    </source>
</evidence>
<accession>E8QYU2</accession>
<keyword evidence="4 6" id="KW-0328">Glycosyltransferase</keyword>
<reference evidence="6 7" key="2">
    <citation type="journal article" date="2011" name="Stand. Genomic Sci.">
        <title>Complete genome sequence of Isosphaera pallida type strain (IS1B).</title>
        <authorList>
            <consortium name="US DOE Joint Genome Institute (JGI-PGF)"/>
            <person name="Goker M."/>
            <person name="Cleland D."/>
            <person name="Saunders E."/>
            <person name="Lapidus A."/>
            <person name="Nolan M."/>
            <person name="Lucas S."/>
            <person name="Hammon N."/>
            <person name="Deshpande S."/>
            <person name="Cheng J.F."/>
            <person name="Tapia R."/>
            <person name="Han C."/>
            <person name="Goodwin L."/>
            <person name="Pitluck S."/>
            <person name="Liolios K."/>
            <person name="Pagani I."/>
            <person name="Ivanova N."/>
            <person name="Mavromatis K."/>
            <person name="Pati A."/>
            <person name="Chen A."/>
            <person name="Palaniappan K."/>
            <person name="Land M."/>
            <person name="Hauser L."/>
            <person name="Chang Y.J."/>
            <person name="Jeffries C.D."/>
            <person name="Detter J.C."/>
            <person name="Beck B."/>
            <person name="Woyke T."/>
            <person name="Bristow J."/>
            <person name="Eisen J.A."/>
            <person name="Markowitz V."/>
            <person name="Hugenholtz P."/>
            <person name="Kyrpides N.C."/>
            <person name="Klenk H.P."/>
        </authorList>
    </citation>
    <scope>NUCLEOTIDE SEQUENCE [LARGE SCALE GENOMIC DNA]</scope>
    <source>
        <strain evidence="7">ATCC 43644 / DSM 9630 / IS1B</strain>
    </source>
</reference>
<comment type="similarity">
    <text evidence="1 4">Belongs to the purine/pyrimidine phosphoribosyltransferase family. PyrR subfamily.</text>
</comment>
<dbReference type="InParanoid" id="E8QYU2"/>
<dbReference type="HOGENOM" id="CLU_094234_2_0_0"/>
<dbReference type="RefSeq" id="WP_013564367.1">
    <property type="nucleotide sequence ID" value="NC_014962.1"/>
</dbReference>
<keyword evidence="3 4" id="KW-0804">Transcription</keyword>
<dbReference type="OrthoDB" id="9802227at2"/>
<keyword evidence="7" id="KW-1185">Reference proteome</keyword>
<reference key="1">
    <citation type="submission" date="2010-11" db="EMBL/GenBank/DDBJ databases">
        <title>The complete sequence of chromosome of Isophaera pallida ATCC 43644.</title>
        <authorList>
            <consortium name="US DOE Joint Genome Institute (JGI-PGF)"/>
            <person name="Lucas S."/>
            <person name="Copeland A."/>
            <person name="Lapidus A."/>
            <person name="Bruce D."/>
            <person name="Goodwin L."/>
            <person name="Pitluck S."/>
            <person name="Kyrpides N."/>
            <person name="Mavromatis K."/>
            <person name="Pagani I."/>
            <person name="Ivanova N."/>
            <person name="Saunders E."/>
            <person name="Brettin T."/>
            <person name="Detter J.C."/>
            <person name="Han C."/>
            <person name="Tapia R."/>
            <person name="Land M."/>
            <person name="Hauser L."/>
            <person name="Markowitz V."/>
            <person name="Cheng J.-F."/>
            <person name="Hugenholtz P."/>
            <person name="Woyke T."/>
            <person name="Wu D."/>
            <person name="Eisen J.A."/>
        </authorList>
    </citation>
    <scope>NUCLEOTIDE SEQUENCE</scope>
    <source>
        <strain>ATCC 43644</strain>
    </source>
</reference>
<sequence>MDSNARLTLCDAAGLEALIDDLARQIADDWRAGWEGEDRAAKSGIMNPPALGLVGIHTRGVPLAERIAARLEARLGRAVPVGALDITLYRDDLDHAPRWPVLNGTSIPFPVEGCCIILVDDVLFTGRTLRAALNAVCDLGRPARIRLAVAVDRDHRELPVHADYVGLSLRTRRDQRVQVFIKPIDPVEGIVRIDDAETTASPARTLE</sequence>
<dbReference type="eggNOG" id="COG2065">
    <property type="taxonomic scope" value="Bacteria"/>
</dbReference>
<dbReference type="STRING" id="575540.Isop_1494"/>
<evidence type="ECO:0000256" key="4">
    <source>
        <dbReference type="HAMAP-Rule" id="MF_01219"/>
    </source>
</evidence>
<proteinExistence type="inferred from homology"/>
<evidence type="ECO:0000256" key="3">
    <source>
        <dbReference type="ARBA" id="ARBA00023163"/>
    </source>
</evidence>
<dbReference type="CDD" id="cd06223">
    <property type="entry name" value="PRTases_typeI"/>
    <property type="match status" value="1"/>
</dbReference>
<comment type="function">
    <text evidence="4">Regulates the transcription of the pyrimidine nucleotide (pyr) operon in response to exogenous pyrimidines.</text>
</comment>
<dbReference type="NCBIfam" id="NF003549">
    <property type="entry name" value="PRK05205.1-5"/>
    <property type="match status" value="1"/>
</dbReference>
<dbReference type="SUPFAM" id="SSF53271">
    <property type="entry name" value="PRTase-like"/>
    <property type="match status" value="1"/>
</dbReference>
<dbReference type="KEGG" id="ipa:Isop_1494"/>
<dbReference type="InterPro" id="IPR000836">
    <property type="entry name" value="PRTase_dom"/>
</dbReference>
<dbReference type="HAMAP" id="MF_01219">
    <property type="entry name" value="PyrR"/>
    <property type="match status" value="1"/>
</dbReference>
<dbReference type="InterPro" id="IPR023050">
    <property type="entry name" value="PyrR"/>
</dbReference>
<feature type="domain" description="Phosphoribosyltransferase" evidence="5">
    <location>
        <begin position="18"/>
        <end position="168"/>
    </location>
</feature>
<dbReference type="InterPro" id="IPR050137">
    <property type="entry name" value="PyrR_bifunctional"/>
</dbReference>
<dbReference type="Proteomes" id="UP000008631">
    <property type="component" value="Chromosome"/>
</dbReference>
<evidence type="ECO:0000256" key="1">
    <source>
        <dbReference type="ARBA" id="ARBA00005565"/>
    </source>
</evidence>
<evidence type="ECO:0000313" key="7">
    <source>
        <dbReference type="Proteomes" id="UP000008631"/>
    </source>
</evidence>
<name>E8QYU2_ISOPI</name>
<evidence type="ECO:0000313" key="6">
    <source>
        <dbReference type="EMBL" id="ADV62079.1"/>
    </source>
</evidence>
<feature type="short sequence motif" description="PRPP-binding" evidence="4">
    <location>
        <begin position="116"/>
        <end position="128"/>
    </location>
</feature>
<dbReference type="PANTHER" id="PTHR11608:SF0">
    <property type="entry name" value="BIFUNCTIONAL PROTEIN PYRR"/>
    <property type="match status" value="1"/>
</dbReference>
<dbReference type="EMBL" id="CP002353">
    <property type="protein sequence ID" value="ADV62079.1"/>
    <property type="molecule type" value="Genomic_DNA"/>
</dbReference>
<dbReference type="InterPro" id="IPR029057">
    <property type="entry name" value="PRTase-like"/>
</dbReference>
<organism evidence="6 7">
    <name type="scientific">Isosphaera pallida (strain ATCC 43644 / DSM 9630 / IS1B)</name>
    <dbReference type="NCBI Taxonomy" id="575540"/>
    <lineage>
        <taxon>Bacteria</taxon>
        <taxon>Pseudomonadati</taxon>
        <taxon>Planctomycetota</taxon>
        <taxon>Planctomycetia</taxon>
        <taxon>Isosphaerales</taxon>
        <taxon>Isosphaeraceae</taxon>
        <taxon>Isosphaera</taxon>
    </lineage>
</organism>
<dbReference type="Gene3D" id="3.40.50.2020">
    <property type="match status" value="1"/>
</dbReference>
<comment type="function">
    <text evidence="4">Also displays a weak uracil phosphoribosyltransferase activity which is not physiologically significant.</text>
</comment>
<dbReference type="GO" id="GO:0006355">
    <property type="term" value="P:regulation of DNA-templated transcription"/>
    <property type="evidence" value="ECO:0007669"/>
    <property type="project" value="UniProtKB-UniRule"/>
</dbReference>
<dbReference type="AlphaFoldDB" id="E8QYU2"/>
<gene>
    <name evidence="4" type="primary">pyrR</name>
    <name evidence="6" type="ordered locus">Isop_1494</name>
</gene>
<keyword evidence="4 6" id="KW-0808">Transferase</keyword>